<name>A0A4U3A5W3_BACMY</name>
<sequence length="62" mass="7483">MELFVLDLALSNKMNHLLFDYLFYDTSNQTKGGKYKMIKTVLIEHSFKYRRLLGYRITFISR</sequence>
<protein>
    <submittedName>
        <fullName evidence="1">Uncharacterized protein</fullName>
    </submittedName>
</protein>
<evidence type="ECO:0000313" key="2">
    <source>
        <dbReference type="Proteomes" id="UP000305524"/>
    </source>
</evidence>
<gene>
    <name evidence="1" type="ORF">FC701_22130</name>
</gene>
<organism evidence="1 2">
    <name type="scientific">Bacillus mycoides</name>
    <dbReference type="NCBI Taxonomy" id="1405"/>
    <lineage>
        <taxon>Bacteria</taxon>
        <taxon>Bacillati</taxon>
        <taxon>Bacillota</taxon>
        <taxon>Bacilli</taxon>
        <taxon>Bacillales</taxon>
        <taxon>Bacillaceae</taxon>
        <taxon>Bacillus</taxon>
        <taxon>Bacillus cereus group</taxon>
    </lineage>
</organism>
<comment type="caution">
    <text evidence="1">The sequence shown here is derived from an EMBL/GenBank/DDBJ whole genome shotgun (WGS) entry which is preliminary data.</text>
</comment>
<proteinExistence type="predicted"/>
<evidence type="ECO:0000313" key="1">
    <source>
        <dbReference type="EMBL" id="TKI82250.1"/>
    </source>
</evidence>
<dbReference type="EMBL" id="SZOD01000590">
    <property type="protein sequence ID" value="TKI82250.1"/>
    <property type="molecule type" value="Genomic_DNA"/>
</dbReference>
<dbReference type="Proteomes" id="UP000305524">
    <property type="component" value="Unassembled WGS sequence"/>
</dbReference>
<dbReference type="AlphaFoldDB" id="A0A4U3A5W3"/>
<reference evidence="1 2" key="1">
    <citation type="journal article" date="2019" name="Environ. Microbiol.">
        <title>An active ?-lactamase is a part of an orchestrated cell wall stress resistance network of Bacillus subtilis and related rhizosphere species.</title>
        <authorList>
            <person name="Bucher T."/>
            <person name="Keren-Paz A."/>
            <person name="Hausser J."/>
            <person name="Olender T."/>
            <person name="Cytryn E."/>
            <person name="Kolodkin-Gal I."/>
        </authorList>
    </citation>
    <scope>NUCLEOTIDE SEQUENCE [LARGE SCALE GENOMIC DNA]</scope>
    <source>
        <strain evidence="1 2">I186</strain>
    </source>
</reference>
<accession>A0A4U3A5W3</accession>